<sequence>MMETEQRSTQRWERLRQAAERNDPCDRLEHDAGDDLEGREEPLVSRWRWLKAVSMVVFSGQSYKTVKQIEPPLQPEMSESRNLLAAAETDLGANHPQPATTAKASLSPRHAAKLRSNNQVPQVVMDVASDLPRSTEIAQVQNVLSPRHTAKLGRNNSVRDIAMDVASTNPPRSAETTAPAAQVAAVNVPTVDQMKKEQQGRCLKYSQKALSFAICTLIGYASAISLEPTDDNKGTKGNTTFKLAIAPFFVAICTDLFSLKTKAKLGNVLVYISSFHLVLMVYFIFISFNNDYAYAILFLPLVAGVSLLQQKIWPEGHRQITDEKLSKDLDSMFELSSLILNWSTFISAIMAIFRDLIKGPNEFIHFSPVGFLFLLTIILGLYLMLVTTVRTAALNLRVKYLDVLLICLLISTLIAALIAFGKKE</sequence>
<keyword evidence="4" id="KW-1185">Reference proteome</keyword>
<feature type="compositionally biased region" description="Basic and acidic residues" evidence="1">
    <location>
        <begin position="1"/>
        <end position="33"/>
    </location>
</feature>
<dbReference type="Proteomes" id="UP000636709">
    <property type="component" value="Unassembled WGS sequence"/>
</dbReference>
<feature type="region of interest" description="Disordered" evidence="1">
    <location>
        <begin position="1"/>
        <end position="34"/>
    </location>
</feature>
<feature type="transmembrane region" description="Helical" evidence="2">
    <location>
        <begin position="241"/>
        <end position="259"/>
    </location>
</feature>
<protein>
    <submittedName>
        <fullName evidence="3">Uncharacterized protein</fullName>
    </submittedName>
</protein>
<comment type="caution">
    <text evidence="3">The sequence shown here is derived from an EMBL/GenBank/DDBJ whole genome shotgun (WGS) entry which is preliminary data.</text>
</comment>
<keyword evidence="2" id="KW-0472">Membrane</keyword>
<name>A0A835FR92_9POAL</name>
<feature type="transmembrane region" description="Helical" evidence="2">
    <location>
        <begin position="209"/>
        <end position="226"/>
    </location>
</feature>
<evidence type="ECO:0000313" key="4">
    <source>
        <dbReference type="Proteomes" id="UP000636709"/>
    </source>
</evidence>
<gene>
    <name evidence="3" type="ORF">HU200_005024</name>
</gene>
<feature type="transmembrane region" description="Helical" evidence="2">
    <location>
        <begin position="400"/>
        <end position="421"/>
    </location>
</feature>
<feature type="transmembrane region" description="Helical" evidence="2">
    <location>
        <begin position="268"/>
        <end position="286"/>
    </location>
</feature>
<keyword evidence="2" id="KW-0812">Transmembrane</keyword>
<keyword evidence="2" id="KW-1133">Transmembrane helix</keyword>
<dbReference type="OrthoDB" id="655425at2759"/>
<dbReference type="AlphaFoldDB" id="A0A835FR92"/>
<accession>A0A835FR92</accession>
<feature type="transmembrane region" description="Helical" evidence="2">
    <location>
        <begin position="365"/>
        <end position="388"/>
    </location>
</feature>
<proteinExistence type="predicted"/>
<organism evidence="3 4">
    <name type="scientific">Digitaria exilis</name>
    <dbReference type="NCBI Taxonomy" id="1010633"/>
    <lineage>
        <taxon>Eukaryota</taxon>
        <taxon>Viridiplantae</taxon>
        <taxon>Streptophyta</taxon>
        <taxon>Embryophyta</taxon>
        <taxon>Tracheophyta</taxon>
        <taxon>Spermatophyta</taxon>
        <taxon>Magnoliopsida</taxon>
        <taxon>Liliopsida</taxon>
        <taxon>Poales</taxon>
        <taxon>Poaceae</taxon>
        <taxon>PACMAD clade</taxon>
        <taxon>Panicoideae</taxon>
        <taxon>Panicodae</taxon>
        <taxon>Paniceae</taxon>
        <taxon>Anthephorinae</taxon>
        <taxon>Digitaria</taxon>
    </lineage>
</organism>
<evidence type="ECO:0000256" key="1">
    <source>
        <dbReference type="SAM" id="MobiDB-lite"/>
    </source>
</evidence>
<evidence type="ECO:0000256" key="2">
    <source>
        <dbReference type="SAM" id="Phobius"/>
    </source>
</evidence>
<dbReference type="EMBL" id="JACEFO010000338">
    <property type="protein sequence ID" value="KAF8774976.1"/>
    <property type="molecule type" value="Genomic_DNA"/>
</dbReference>
<feature type="transmembrane region" description="Helical" evidence="2">
    <location>
        <begin position="331"/>
        <end position="353"/>
    </location>
</feature>
<reference evidence="3" key="1">
    <citation type="submission" date="2020-07" db="EMBL/GenBank/DDBJ databases">
        <title>Genome sequence and genetic diversity analysis of an under-domesticated orphan crop, white fonio (Digitaria exilis).</title>
        <authorList>
            <person name="Bennetzen J.L."/>
            <person name="Chen S."/>
            <person name="Ma X."/>
            <person name="Wang X."/>
            <person name="Yssel A.E.J."/>
            <person name="Chaluvadi S.R."/>
            <person name="Johnson M."/>
            <person name="Gangashetty P."/>
            <person name="Hamidou F."/>
            <person name="Sanogo M.D."/>
            <person name="Zwaenepoel A."/>
            <person name="Wallace J."/>
            <person name="Van De Peer Y."/>
            <person name="Van Deynze A."/>
        </authorList>
    </citation>
    <scope>NUCLEOTIDE SEQUENCE</scope>
    <source>
        <tissue evidence="3">Leaves</tissue>
    </source>
</reference>
<evidence type="ECO:0000313" key="3">
    <source>
        <dbReference type="EMBL" id="KAF8774976.1"/>
    </source>
</evidence>
<feature type="transmembrane region" description="Helical" evidence="2">
    <location>
        <begin position="292"/>
        <end position="310"/>
    </location>
</feature>